<evidence type="ECO:0000313" key="2">
    <source>
        <dbReference type="Proteomes" id="UP000053577"/>
    </source>
</evidence>
<gene>
    <name evidence="1" type="ORF">DA01_02980</name>
</gene>
<protein>
    <submittedName>
        <fullName evidence="1">Uncharacterized protein</fullName>
    </submittedName>
</protein>
<dbReference type="EMBL" id="JGYD01000011">
    <property type="protein sequence ID" value="KSV18489.1"/>
    <property type="molecule type" value="Genomic_DNA"/>
</dbReference>
<sequence length="485" mass="55098">MGGFVCQVSDTDWPISRVKGIYGNRKNKPDSTTPLRPQDQLSVIRDLIAVRPGDLIFFHVIGKEFGISGLHGPYTPSSNPFYDNSPIWKNQKEVFPFRFLFKPYPGYETICDADMSVRVSDIYQAIEAHQIWSLATLENERNIERRAVRKISFSDAQTILNIFLREFRLSGHKVSSSVISPVPVNIIPMRTQVGNVGRYENAVKALLMDKLADSHPSLTAIFPNYVDYMNETFVAPTTRKLMDVLVVSTINEDDHHYYIIEAKNSNFKLGELRQLMLYIDLFRQRAIFHPGKDKISACALAAKFAPDTVKFRNMHNTFSPYDPVILIEYKSAGQSKDALFAELPGTVSLPQNPSITPIPWGTPSPIKDIIANVAYGLPCCPNNGYVSRNLIKQPTNNSFIIEEKNTLTSRVISLCYAFVWDKVFSTSTFHDFMKILYEEVAPITSYNFRAINPVIISRGYESLTLNYIASYNDLSVRRPILVYDW</sequence>
<evidence type="ECO:0000313" key="1">
    <source>
        <dbReference type="EMBL" id="KSV18489.1"/>
    </source>
</evidence>
<accession>A0A0V8M4E7</accession>
<name>A0A0V8M4E7_9CHLR</name>
<organism evidence="1 2">
    <name type="scientific">Dehalococcoides mccartyi</name>
    <dbReference type="NCBI Taxonomy" id="61435"/>
    <lineage>
        <taxon>Bacteria</taxon>
        <taxon>Bacillati</taxon>
        <taxon>Chloroflexota</taxon>
        <taxon>Dehalococcoidia</taxon>
        <taxon>Dehalococcoidales</taxon>
        <taxon>Dehalococcoidaceae</taxon>
        <taxon>Dehalococcoides</taxon>
    </lineage>
</organism>
<dbReference type="RefSeq" id="WP_058292335.1">
    <property type="nucleotide sequence ID" value="NZ_JGYD01000011.1"/>
</dbReference>
<comment type="caution">
    <text evidence="1">The sequence shown here is derived from an EMBL/GenBank/DDBJ whole genome shotgun (WGS) entry which is preliminary data.</text>
</comment>
<reference evidence="1 2" key="1">
    <citation type="journal article" date="2015" name="Sci. Rep.">
        <title>A comparative genomics and reductive dehalogenase gene transcription study of two chloroethene-respiring bacteria, Dehalococcoides mccartyi strains MB and 11a.</title>
        <authorList>
            <person name="Low A."/>
            <person name="Shen Z."/>
            <person name="Cheng D."/>
            <person name="Rogers M.J."/>
            <person name="Lee P.K."/>
            <person name="He J."/>
        </authorList>
    </citation>
    <scope>NUCLEOTIDE SEQUENCE [LARGE SCALE GENOMIC DNA]</scope>
    <source>
        <strain evidence="1 2">MB</strain>
    </source>
</reference>
<dbReference type="Gene3D" id="3.10.590.10">
    <property type="entry name" value="ph1033 like domains"/>
    <property type="match status" value="1"/>
</dbReference>
<proteinExistence type="predicted"/>
<dbReference type="OrthoDB" id="158366at2"/>
<dbReference type="Proteomes" id="UP000053577">
    <property type="component" value="Unassembled WGS sequence"/>
</dbReference>
<dbReference type="PATRIC" id="fig|61435.5.peg.598"/>
<dbReference type="AlphaFoldDB" id="A0A0V8M4E7"/>